<dbReference type="RefSeq" id="WP_184283824.1">
    <property type="nucleotide sequence ID" value="NZ_BMCO01000003.1"/>
</dbReference>
<feature type="domain" description="HTH LytTR-type" evidence="1">
    <location>
        <begin position="194"/>
        <end position="300"/>
    </location>
</feature>
<comment type="caution">
    <text evidence="2">The sequence shown here is derived from an EMBL/GenBank/DDBJ whole genome shotgun (WGS) entry which is preliminary data.</text>
</comment>
<dbReference type="GO" id="GO:0003677">
    <property type="term" value="F:DNA binding"/>
    <property type="evidence" value="ECO:0007669"/>
    <property type="project" value="InterPro"/>
</dbReference>
<evidence type="ECO:0000313" key="5">
    <source>
        <dbReference type="Proteomes" id="UP000545588"/>
    </source>
</evidence>
<proteinExistence type="predicted"/>
<dbReference type="PIRSF" id="PIRSF036612">
    <property type="entry name" value="ABC_ATP_LytTR"/>
    <property type="match status" value="1"/>
</dbReference>
<keyword evidence="5" id="KW-1185">Reference proteome</keyword>
<evidence type="ECO:0000313" key="4">
    <source>
        <dbReference type="Proteomes" id="UP000534001"/>
    </source>
</evidence>
<dbReference type="PROSITE" id="PS50930">
    <property type="entry name" value="HTH_LYTTR"/>
    <property type="match status" value="1"/>
</dbReference>
<evidence type="ECO:0000259" key="1">
    <source>
        <dbReference type="PROSITE" id="PS50930"/>
    </source>
</evidence>
<dbReference type="Proteomes" id="UP000545588">
    <property type="component" value="Unassembled WGS sequence"/>
</dbReference>
<dbReference type="Pfam" id="PF04397">
    <property type="entry name" value="LytTR"/>
    <property type="match status" value="1"/>
</dbReference>
<dbReference type="Gene3D" id="2.40.50.1020">
    <property type="entry name" value="LytTr DNA-binding domain"/>
    <property type="match status" value="1"/>
</dbReference>
<dbReference type="GO" id="GO:0000156">
    <property type="term" value="F:phosphorelay response regulator activity"/>
    <property type="evidence" value="ECO:0007669"/>
    <property type="project" value="InterPro"/>
</dbReference>
<evidence type="ECO:0000313" key="2">
    <source>
        <dbReference type="EMBL" id="CAD2080855.1"/>
    </source>
</evidence>
<organism evidence="2 4">
    <name type="scientific">Jeotgalicoccus coquinae</name>
    <dbReference type="NCBI Taxonomy" id="709509"/>
    <lineage>
        <taxon>Bacteria</taxon>
        <taxon>Bacillati</taxon>
        <taxon>Bacillota</taxon>
        <taxon>Bacilli</taxon>
        <taxon>Bacillales</taxon>
        <taxon>Staphylococcaceae</taxon>
        <taxon>Jeotgalicoccus</taxon>
    </lineage>
</organism>
<keyword evidence="3" id="KW-0547">Nucleotide-binding</keyword>
<keyword evidence="3" id="KW-0067">ATP-binding</keyword>
<dbReference type="EMBL" id="CAJEWA010000006">
    <property type="protein sequence ID" value="CAD2080855.1"/>
    <property type="molecule type" value="Genomic_DNA"/>
</dbReference>
<gene>
    <name evidence="2" type="primary">ypdB_2</name>
    <name evidence="3" type="ORF">HNR41_001794</name>
    <name evidence="2" type="ORF">JEOCOQ751_01852</name>
</gene>
<protein>
    <submittedName>
        <fullName evidence="3">ABC-2 type transport system ATP-binding protein</fullName>
    </submittedName>
    <submittedName>
        <fullName evidence="2">Transcriptional regulatory protein YpdB</fullName>
    </submittedName>
</protein>
<reference evidence="2 4" key="1">
    <citation type="submission" date="2020-07" db="EMBL/GenBank/DDBJ databases">
        <authorList>
            <person name="Criscuolo A."/>
        </authorList>
    </citation>
    <scope>NUCLEOTIDE SEQUENCE [LARGE SCALE GENOMIC DNA]</scope>
    <source>
        <strain evidence="2">CIP111751</strain>
    </source>
</reference>
<dbReference type="PANTHER" id="PTHR37299">
    <property type="entry name" value="TRANSCRIPTIONAL REGULATOR-RELATED"/>
    <property type="match status" value="1"/>
</dbReference>
<dbReference type="AlphaFoldDB" id="A0A6V7RQN8"/>
<dbReference type="SMART" id="SM00850">
    <property type="entry name" value="LytTR"/>
    <property type="match status" value="1"/>
</dbReference>
<dbReference type="Proteomes" id="UP000534001">
    <property type="component" value="Unassembled WGS sequence"/>
</dbReference>
<dbReference type="InterPro" id="IPR012046">
    <property type="entry name" value="LytTR_ABC"/>
</dbReference>
<dbReference type="PANTHER" id="PTHR37299:SF1">
    <property type="entry name" value="STAGE 0 SPORULATION PROTEIN A HOMOLOG"/>
    <property type="match status" value="1"/>
</dbReference>
<reference evidence="3 5" key="2">
    <citation type="submission" date="2020-08" db="EMBL/GenBank/DDBJ databases">
        <title>Genomic Encyclopedia of Type Strains, Phase IV (KMG-IV): sequencing the most valuable type-strain genomes for metagenomic binning, comparative biology and taxonomic classification.</title>
        <authorList>
            <person name="Goeker M."/>
        </authorList>
    </citation>
    <scope>NUCLEOTIDE SEQUENCE [LARGE SCALE GENOMIC DNA]</scope>
    <source>
        <strain evidence="3 5">DSM 22419</strain>
    </source>
</reference>
<evidence type="ECO:0000313" key="3">
    <source>
        <dbReference type="EMBL" id="MBB6423817.1"/>
    </source>
</evidence>
<dbReference type="InterPro" id="IPR046947">
    <property type="entry name" value="LytR-like"/>
</dbReference>
<dbReference type="EMBL" id="JACHFF010000003">
    <property type="protein sequence ID" value="MBB6423817.1"/>
    <property type="molecule type" value="Genomic_DNA"/>
</dbReference>
<dbReference type="InterPro" id="IPR007492">
    <property type="entry name" value="LytTR_DNA-bd_dom"/>
</dbReference>
<dbReference type="GO" id="GO:0005524">
    <property type="term" value="F:ATP binding"/>
    <property type="evidence" value="ECO:0007669"/>
    <property type="project" value="UniProtKB-KW"/>
</dbReference>
<sequence length="301" mass="34668">MEIEVKNLTGLRSDEKIKMTAGEVLAVQIPYERLEVFAETLQNAGVHVFSGSLLYYKRMNLKVHIEYLRKWYNSPLKTDDLVRQFNITDVSTRLSKLSRAEIQKLTYIHALLSNNKHIVFIDPFINTVNDNIHLFHKMKEQLVNQGKSLFVAASRLEDAFIVQPDVMKLTEQGLQVVETADNTEEDSISNVSKIKVKANDKTIFVTIEDIEYLESQDGKTYINLGSEKFVMESTLQGAEEQLEAHGFYRCHRSYIVNLHKVKEIITWSKNTYSVIISNPEKAKIPLSRAKFNEIQEKLVKL</sequence>
<accession>A0A6V7RQN8</accession>
<name>A0A6V7RQN8_9STAP</name>